<feature type="domain" description="MRM3-like substrate binding" evidence="5">
    <location>
        <begin position="10"/>
        <end position="99"/>
    </location>
</feature>
<dbReference type="PANTHER" id="PTHR43191">
    <property type="entry name" value="RRNA METHYLTRANSFERASE 3"/>
    <property type="match status" value="1"/>
</dbReference>
<accession>A0A2M9R3Q4</accession>
<dbReference type="InterPro" id="IPR029064">
    <property type="entry name" value="Ribosomal_eL30-like_sf"/>
</dbReference>
<evidence type="ECO:0000313" key="6">
    <source>
        <dbReference type="EMBL" id="PJR03488.1"/>
    </source>
</evidence>
<dbReference type="InterPro" id="IPR029026">
    <property type="entry name" value="tRNA_m1G_MTases_N"/>
</dbReference>
<comment type="similarity">
    <text evidence="1">Belongs to the class IV-like SAM-binding methyltransferase superfamily. RNA methyltransferase TrmH family.</text>
</comment>
<keyword evidence="7" id="KW-1185">Reference proteome</keyword>
<dbReference type="GO" id="GO:0006396">
    <property type="term" value="P:RNA processing"/>
    <property type="evidence" value="ECO:0007669"/>
    <property type="project" value="InterPro"/>
</dbReference>
<dbReference type="AlphaFoldDB" id="A0A2M9R3Q4"/>
<dbReference type="Gene3D" id="3.40.1280.10">
    <property type="match status" value="1"/>
</dbReference>
<dbReference type="Gene3D" id="3.30.1330.30">
    <property type="match status" value="1"/>
</dbReference>
<keyword evidence="2 6" id="KW-0489">Methyltransferase</keyword>
<dbReference type="SUPFAM" id="SSF55315">
    <property type="entry name" value="L30e-like"/>
    <property type="match status" value="1"/>
</dbReference>
<keyword evidence="3 6" id="KW-0808">Transferase</keyword>
<gene>
    <name evidence="6" type="ORF">CDL10_02405</name>
</gene>
<sequence>MEKHISSVQNSWVKKLIQIQEKSRERKKSGLFLVEGVREVSIALKAGYEIESLIYCPELTDNQSTDIIFSQINDNQRISVTKEVYQKLAYREKTEGIIAVVYAKKHDLSTLNLPENPLILVAESIEKPGNIGALLRTADAAAVDAVILADPKTDLYNPNVIRSSVGGVFTNQIAAGTSEEVIDYLKEKNIRIFSAILQEAVDYSTQDYKQGSAIVVGTEATGLSDIWRKHSTQNIIVPMEGVIDSMNVSVAASVLIFEAKRQRR</sequence>
<dbReference type="GO" id="GO:0008173">
    <property type="term" value="F:RNA methyltransferase activity"/>
    <property type="evidence" value="ECO:0007669"/>
    <property type="project" value="InterPro"/>
</dbReference>
<dbReference type="PANTHER" id="PTHR43191:SF2">
    <property type="entry name" value="RRNA METHYLTRANSFERASE 3, MITOCHONDRIAL"/>
    <property type="match status" value="1"/>
</dbReference>
<evidence type="ECO:0000313" key="7">
    <source>
        <dbReference type="Proteomes" id="UP000231960"/>
    </source>
</evidence>
<organism evidence="6 7">
    <name type="scientific">Avrilella dinanensis</name>
    <dbReference type="NCBI Taxonomy" id="2008672"/>
    <lineage>
        <taxon>Bacteria</taxon>
        <taxon>Pseudomonadati</taxon>
        <taxon>Bacteroidota</taxon>
        <taxon>Flavobacteriia</taxon>
        <taxon>Flavobacteriales</taxon>
        <taxon>Flavobacteriaceae</taxon>
        <taxon>Avrilella</taxon>
    </lineage>
</organism>
<dbReference type="Pfam" id="PF00588">
    <property type="entry name" value="SpoU_methylase"/>
    <property type="match status" value="1"/>
</dbReference>
<reference evidence="6 7" key="1">
    <citation type="submission" date="2017-06" db="EMBL/GenBank/DDBJ databases">
        <title>Description of Avrilella dinanensis gen. nov. sp. nov.</title>
        <authorList>
            <person name="Leyer C."/>
            <person name="Sassi M."/>
            <person name="Minet J."/>
            <person name="Kayal S."/>
            <person name="Cattoir V."/>
        </authorList>
    </citation>
    <scope>NUCLEOTIDE SEQUENCE [LARGE SCALE GENOMIC DNA]</scope>
    <source>
        <strain evidence="6 7">UR159</strain>
    </source>
</reference>
<dbReference type="GO" id="GO:0003723">
    <property type="term" value="F:RNA binding"/>
    <property type="evidence" value="ECO:0007669"/>
    <property type="project" value="InterPro"/>
</dbReference>
<evidence type="ECO:0000256" key="2">
    <source>
        <dbReference type="ARBA" id="ARBA00022603"/>
    </source>
</evidence>
<name>A0A2M9R3Q4_9FLAO</name>
<dbReference type="InterPro" id="IPR029028">
    <property type="entry name" value="Alpha/beta_knot_MTases"/>
</dbReference>
<feature type="domain" description="tRNA/rRNA methyltransferase SpoU type" evidence="4">
    <location>
        <begin position="118"/>
        <end position="256"/>
    </location>
</feature>
<dbReference type="RefSeq" id="WP_100677056.1">
    <property type="nucleotide sequence ID" value="NZ_NIPO01000001.1"/>
</dbReference>
<evidence type="ECO:0000256" key="1">
    <source>
        <dbReference type="ARBA" id="ARBA00007228"/>
    </source>
</evidence>
<comment type="caution">
    <text evidence="6">The sequence shown here is derived from an EMBL/GenBank/DDBJ whole genome shotgun (WGS) entry which is preliminary data.</text>
</comment>
<dbReference type="InterPro" id="IPR001537">
    <property type="entry name" value="SpoU_MeTrfase"/>
</dbReference>
<dbReference type="InterPro" id="IPR051259">
    <property type="entry name" value="rRNA_Methyltransferase"/>
</dbReference>
<dbReference type="InterPro" id="IPR053888">
    <property type="entry name" value="MRM3-like_sub_bind"/>
</dbReference>
<dbReference type="Proteomes" id="UP000231960">
    <property type="component" value="Unassembled WGS sequence"/>
</dbReference>
<evidence type="ECO:0000259" key="4">
    <source>
        <dbReference type="Pfam" id="PF00588"/>
    </source>
</evidence>
<proteinExistence type="inferred from homology"/>
<evidence type="ECO:0000259" key="5">
    <source>
        <dbReference type="Pfam" id="PF22435"/>
    </source>
</evidence>
<evidence type="ECO:0000256" key="3">
    <source>
        <dbReference type="ARBA" id="ARBA00022679"/>
    </source>
</evidence>
<protein>
    <submittedName>
        <fullName evidence="6">rRNA methyltransferase</fullName>
    </submittedName>
</protein>
<dbReference type="GO" id="GO:0032259">
    <property type="term" value="P:methylation"/>
    <property type="evidence" value="ECO:0007669"/>
    <property type="project" value="UniProtKB-KW"/>
</dbReference>
<dbReference type="Pfam" id="PF22435">
    <property type="entry name" value="MRM3-like_sub_bind"/>
    <property type="match status" value="1"/>
</dbReference>
<dbReference type="SUPFAM" id="SSF75217">
    <property type="entry name" value="alpha/beta knot"/>
    <property type="match status" value="1"/>
</dbReference>
<dbReference type="EMBL" id="NIPO01000001">
    <property type="protein sequence ID" value="PJR03488.1"/>
    <property type="molecule type" value="Genomic_DNA"/>
</dbReference>
<dbReference type="OrthoDB" id="9794400at2"/>